<dbReference type="EMBL" id="BGZK01002234">
    <property type="protein sequence ID" value="GBP92063.1"/>
    <property type="molecule type" value="Genomic_DNA"/>
</dbReference>
<reference evidence="2 3" key="1">
    <citation type="journal article" date="2019" name="Commun. Biol.">
        <title>The bagworm genome reveals a unique fibroin gene that provides high tensile strength.</title>
        <authorList>
            <person name="Kono N."/>
            <person name="Nakamura H."/>
            <person name="Ohtoshi R."/>
            <person name="Tomita M."/>
            <person name="Numata K."/>
            <person name="Arakawa K."/>
        </authorList>
    </citation>
    <scope>NUCLEOTIDE SEQUENCE [LARGE SCALE GENOMIC DNA]</scope>
</reference>
<evidence type="ECO:0000313" key="2">
    <source>
        <dbReference type="EMBL" id="GBP92063.1"/>
    </source>
</evidence>
<sequence>MSEKHSVGSIVLLVKIRRLEISGALVARLCVLLKAAEEAALGETNESRESVPPSNEIQAKRRVRGRKQLLAPGRFEPAKVTPDNIVGLGDIKLLPHPVFSLDLAPSEYYWRRDARVTGAGRGRGGARGACPCKLDIFTEDVRLWGSTCCGRAGGFTSEGRRKHRRSELTPRRARPPARTDTRRRAGVRSEDVCGSGAGAAARARATPISENLIQNGDLGVRLRHVFDSFEVKLLYRVGKNLV</sequence>
<keyword evidence="3" id="KW-1185">Reference proteome</keyword>
<dbReference type="AlphaFoldDB" id="A0A4C1ZYW1"/>
<evidence type="ECO:0000256" key="1">
    <source>
        <dbReference type="SAM" id="MobiDB-lite"/>
    </source>
</evidence>
<feature type="compositionally biased region" description="Basic residues" evidence="1">
    <location>
        <begin position="160"/>
        <end position="175"/>
    </location>
</feature>
<protein>
    <submittedName>
        <fullName evidence="2">Uncharacterized protein</fullName>
    </submittedName>
</protein>
<name>A0A4C1ZYW1_EUMVA</name>
<feature type="region of interest" description="Disordered" evidence="1">
    <location>
        <begin position="155"/>
        <end position="193"/>
    </location>
</feature>
<feature type="compositionally biased region" description="Basic and acidic residues" evidence="1">
    <location>
        <begin position="177"/>
        <end position="191"/>
    </location>
</feature>
<gene>
    <name evidence="2" type="ORF">EVAR_67791_1</name>
</gene>
<comment type="caution">
    <text evidence="2">The sequence shown here is derived from an EMBL/GenBank/DDBJ whole genome shotgun (WGS) entry which is preliminary data.</text>
</comment>
<organism evidence="2 3">
    <name type="scientific">Eumeta variegata</name>
    <name type="common">Bagworm moth</name>
    <name type="synonym">Eumeta japonica</name>
    <dbReference type="NCBI Taxonomy" id="151549"/>
    <lineage>
        <taxon>Eukaryota</taxon>
        <taxon>Metazoa</taxon>
        <taxon>Ecdysozoa</taxon>
        <taxon>Arthropoda</taxon>
        <taxon>Hexapoda</taxon>
        <taxon>Insecta</taxon>
        <taxon>Pterygota</taxon>
        <taxon>Neoptera</taxon>
        <taxon>Endopterygota</taxon>
        <taxon>Lepidoptera</taxon>
        <taxon>Glossata</taxon>
        <taxon>Ditrysia</taxon>
        <taxon>Tineoidea</taxon>
        <taxon>Psychidae</taxon>
        <taxon>Oiketicinae</taxon>
        <taxon>Eumeta</taxon>
    </lineage>
</organism>
<evidence type="ECO:0000313" key="3">
    <source>
        <dbReference type="Proteomes" id="UP000299102"/>
    </source>
</evidence>
<accession>A0A4C1ZYW1</accession>
<dbReference type="Proteomes" id="UP000299102">
    <property type="component" value="Unassembled WGS sequence"/>
</dbReference>
<proteinExistence type="predicted"/>